<dbReference type="InterPro" id="IPR003838">
    <property type="entry name" value="ABC3_permease_C"/>
</dbReference>
<feature type="domain" description="ABC3 transporter permease C-terminal" evidence="7">
    <location>
        <begin position="267"/>
        <end position="387"/>
    </location>
</feature>
<dbReference type="PROSITE" id="PS01307">
    <property type="entry name" value="MOTA"/>
    <property type="match status" value="1"/>
</dbReference>
<dbReference type="InterPro" id="IPR038766">
    <property type="entry name" value="Membrane_comp_ABC_pdt"/>
</dbReference>
<evidence type="ECO:0000256" key="3">
    <source>
        <dbReference type="ARBA" id="ARBA00022692"/>
    </source>
</evidence>
<accession>A0A895XQ36</accession>
<dbReference type="EMBL" id="CP070496">
    <property type="protein sequence ID" value="QSB05235.1"/>
    <property type="molecule type" value="Genomic_DNA"/>
</dbReference>
<evidence type="ECO:0000313" key="8">
    <source>
        <dbReference type="EMBL" id="QSB05235.1"/>
    </source>
</evidence>
<keyword evidence="9" id="KW-1185">Reference proteome</keyword>
<dbReference type="GO" id="GO:0005886">
    <property type="term" value="C:plasma membrane"/>
    <property type="evidence" value="ECO:0007669"/>
    <property type="project" value="UniProtKB-SubCell"/>
</dbReference>
<name>A0A895XQ36_9ACTN</name>
<keyword evidence="3 6" id="KW-0812">Transmembrane</keyword>
<keyword evidence="2" id="KW-1003">Cell membrane</keyword>
<dbReference type="Proteomes" id="UP000662939">
    <property type="component" value="Chromosome"/>
</dbReference>
<feature type="transmembrane region" description="Helical" evidence="6">
    <location>
        <begin position="267"/>
        <end position="288"/>
    </location>
</feature>
<evidence type="ECO:0000256" key="6">
    <source>
        <dbReference type="SAM" id="Phobius"/>
    </source>
</evidence>
<keyword evidence="4 6" id="KW-1133">Transmembrane helix</keyword>
<dbReference type="RefSeq" id="WP_213171238.1">
    <property type="nucleotide sequence ID" value="NZ_CP070496.1"/>
</dbReference>
<dbReference type="Pfam" id="PF02687">
    <property type="entry name" value="FtsX"/>
    <property type="match status" value="2"/>
</dbReference>
<dbReference type="PANTHER" id="PTHR30287">
    <property type="entry name" value="MEMBRANE COMPONENT OF PREDICTED ABC SUPERFAMILY METABOLITE UPTAKE TRANSPORTER"/>
    <property type="match status" value="1"/>
</dbReference>
<feature type="domain" description="ABC3 transporter permease C-terminal" evidence="7">
    <location>
        <begin position="713"/>
        <end position="827"/>
    </location>
</feature>
<evidence type="ECO:0000256" key="2">
    <source>
        <dbReference type="ARBA" id="ARBA00022475"/>
    </source>
</evidence>
<feature type="transmembrane region" description="Helical" evidence="6">
    <location>
        <begin position="486"/>
        <end position="506"/>
    </location>
</feature>
<feature type="transmembrane region" description="Helical" evidence="6">
    <location>
        <begin position="712"/>
        <end position="735"/>
    </location>
</feature>
<keyword evidence="5 6" id="KW-0472">Membrane</keyword>
<dbReference type="PANTHER" id="PTHR30287:SF1">
    <property type="entry name" value="INNER MEMBRANE PROTEIN"/>
    <property type="match status" value="1"/>
</dbReference>
<feature type="transmembrane region" description="Helical" evidence="6">
    <location>
        <begin position="315"/>
        <end position="338"/>
    </location>
</feature>
<evidence type="ECO:0000313" key="9">
    <source>
        <dbReference type="Proteomes" id="UP000662939"/>
    </source>
</evidence>
<proteinExistence type="predicted"/>
<comment type="subcellular location">
    <subcellularLocation>
        <location evidence="1">Cell membrane</location>
        <topology evidence="1">Multi-pass membrane protein</topology>
    </subcellularLocation>
</comment>
<dbReference type="KEGG" id="nav:JQS30_16010"/>
<dbReference type="AlphaFoldDB" id="A0A895XQ36"/>
<feature type="transmembrane region" description="Helical" evidence="6">
    <location>
        <begin position="762"/>
        <end position="784"/>
    </location>
</feature>
<organism evidence="8 9">
    <name type="scientific">Natronoglycomyces albus</name>
    <dbReference type="NCBI Taxonomy" id="2811108"/>
    <lineage>
        <taxon>Bacteria</taxon>
        <taxon>Bacillati</taxon>
        <taxon>Actinomycetota</taxon>
        <taxon>Actinomycetes</taxon>
        <taxon>Glycomycetales</taxon>
        <taxon>Glycomycetaceae</taxon>
        <taxon>Natronoglycomyces</taxon>
    </lineage>
</organism>
<feature type="transmembrane region" description="Helical" evidence="6">
    <location>
        <begin position="358"/>
        <end position="377"/>
    </location>
</feature>
<evidence type="ECO:0000256" key="4">
    <source>
        <dbReference type="ARBA" id="ARBA00022989"/>
    </source>
</evidence>
<evidence type="ECO:0000259" key="7">
    <source>
        <dbReference type="Pfam" id="PF02687"/>
    </source>
</evidence>
<feature type="transmembrane region" description="Helical" evidence="6">
    <location>
        <begin position="796"/>
        <end position="818"/>
    </location>
</feature>
<feature type="transmembrane region" description="Helical" evidence="6">
    <location>
        <begin position="432"/>
        <end position="454"/>
    </location>
</feature>
<reference evidence="8" key="1">
    <citation type="submission" date="2021-02" db="EMBL/GenBank/DDBJ databases">
        <title>Natronoglycomyces albus gen. nov., sp. nov, a haloalkaliphilic actinobacterium from a soda solonchak soil.</title>
        <authorList>
            <person name="Sorokin D.Y."/>
            <person name="Khijniak T.V."/>
            <person name="Zakharycheva A.P."/>
            <person name="Boueva O.V."/>
            <person name="Ariskina E.V."/>
            <person name="Hahnke R.L."/>
            <person name="Bunk B."/>
            <person name="Sproer C."/>
            <person name="Schumann P."/>
            <person name="Evtushenko L.I."/>
            <person name="Kublanov I.V."/>
        </authorList>
    </citation>
    <scope>NUCLEOTIDE SEQUENCE</scope>
    <source>
        <strain evidence="8">DSM 106290</strain>
    </source>
</reference>
<evidence type="ECO:0000256" key="1">
    <source>
        <dbReference type="ARBA" id="ARBA00004651"/>
    </source>
</evidence>
<dbReference type="InterPro" id="IPR000540">
    <property type="entry name" value="Flag_MotA_CS"/>
</dbReference>
<gene>
    <name evidence="8" type="ORF">JQS30_16010</name>
</gene>
<evidence type="ECO:0000256" key="5">
    <source>
        <dbReference type="ARBA" id="ARBA00023136"/>
    </source>
</evidence>
<feature type="transmembrane region" description="Helical" evidence="6">
    <location>
        <begin position="407"/>
        <end position="426"/>
    </location>
</feature>
<sequence length="829" mass="86784">MLQIAMQTVRGRMRTFVSSLLVLTMAVTVVTASGVLVETGMRGQVTPERFAATDLVVAGDQRMAPPHGDGDSTLLTERVQLDSSLASDIAAIDGVENVVVDRAVTVTVGDGDNAETAVGQSWNSAELWPLAMTDGRAPQTEAEIAVDQRITSATGWSVGDTVRVGTSEGGLDLTVVGIANASDRPADRLQAVFFTDERLASLTLNPDRADAIGVFLTDGADLDETANNIAAILPDRATIFSGPDRSRPEALAQFGLDAELIELGGGFGGTALILSIFVVMATLGMTIMQRSRETAMMRAIGATTRQVRRMLVAEAAILAVLAGILGALPGLLLGQIMFGVLQTVGVIRPDTVLRWSAYPVLIATGASIVAAVTAAWFGSRRSARIHPTAAVAEATLEPRRIGLLRTLLGFVLIIGGLGLSFLAGRLPGEDGAAASVGVMLLLLCGIAAVGPILARIPAYLGGAIVGRLDVAGFLAKAHLRTRTRRLASAATPLALASALSVVMIGVQSTESAATDQQDRDRFQADFVIEAPAGISGDLLRRIRDVPGSEAVVAFQPTTAGVMRTETFDEPYFQMGAAVAVSADGIGDVLDLDVSDGSLEAVAGTVVGISRELARTTGSGVSDSLDVWWGDGTKDSVEVGAIYERSLGFGDVVVDIDHVSAFLTEPAATQVLIAGEVDTEFVASIPGAQSLDRAAYEARKEAAAVDTEQPVNLMFVGLLVAFMVAAAVNSLVLATGERRGDFRLLRLVGATGTQIRRMMRWEAVVIALWGTFMGLLIAAATLVPFSHGLTGSFEPTLPWWLLPVVVIGSVAITVVAVLLPTRFALRRPVF</sequence>
<protein>
    <submittedName>
        <fullName evidence="8">FtsX-like permease family protein</fullName>
    </submittedName>
</protein>